<evidence type="ECO:0000256" key="1">
    <source>
        <dbReference type="SAM" id="MobiDB-lite"/>
    </source>
</evidence>
<name>A0ABS8SQ60_DATST</name>
<protein>
    <submittedName>
        <fullName evidence="2">Uncharacterized protein</fullName>
    </submittedName>
</protein>
<feature type="compositionally biased region" description="Polar residues" evidence="1">
    <location>
        <begin position="176"/>
        <end position="185"/>
    </location>
</feature>
<accession>A0ABS8SQ60</accession>
<dbReference type="Proteomes" id="UP000823775">
    <property type="component" value="Unassembled WGS sequence"/>
</dbReference>
<comment type="caution">
    <text evidence="2">The sequence shown here is derived from an EMBL/GenBank/DDBJ whole genome shotgun (WGS) entry which is preliminary data.</text>
</comment>
<dbReference type="PANTHER" id="PTHR47184:SF2">
    <property type="entry name" value="SYMPLEKIN"/>
    <property type="match status" value="1"/>
</dbReference>
<proteinExistence type="predicted"/>
<organism evidence="2 3">
    <name type="scientific">Datura stramonium</name>
    <name type="common">Jimsonweed</name>
    <name type="synonym">Common thornapple</name>
    <dbReference type="NCBI Taxonomy" id="4076"/>
    <lineage>
        <taxon>Eukaryota</taxon>
        <taxon>Viridiplantae</taxon>
        <taxon>Streptophyta</taxon>
        <taxon>Embryophyta</taxon>
        <taxon>Tracheophyta</taxon>
        <taxon>Spermatophyta</taxon>
        <taxon>Magnoliopsida</taxon>
        <taxon>eudicotyledons</taxon>
        <taxon>Gunneridae</taxon>
        <taxon>Pentapetalae</taxon>
        <taxon>asterids</taxon>
        <taxon>lamiids</taxon>
        <taxon>Solanales</taxon>
        <taxon>Solanaceae</taxon>
        <taxon>Solanoideae</taxon>
        <taxon>Datureae</taxon>
        <taxon>Datura</taxon>
    </lineage>
</organism>
<reference evidence="2 3" key="1">
    <citation type="journal article" date="2021" name="BMC Genomics">
        <title>Datura genome reveals duplications of psychoactive alkaloid biosynthetic genes and high mutation rate following tissue culture.</title>
        <authorList>
            <person name="Rajewski A."/>
            <person name="Carter-House D."/>
            <person name="Stajich J."/>
            <person name="Litt A."/>
        </authorList>
    </citation>
    <scope>NUCLEOTIDE SEQUENCE [LARGE SCALE GENOMIC DNA]</scope>
    <source>
        <strain evidence="2">AR-01</strain>
    </source>
</reference>
<gene>
    <name evidence="2" type="ORF">HAX54_045367</name>
</gene>
<evidence type="ECO:0000313" key="3">
    <source>
        <dbReference type="Proteomes" id="UP000823775"/>
    </source>
</evidence>
<feature type="compositionally biased region" description="Polar residues" evidence="1">
    <location>
        <begin position="210"/>
        <end position="221"/>
    </location>
</feature>
<keyword evidence="3" id="KW-1185">Reference proteome</keyword>
<sequence>MRKHVSGTPCLKTAFISCLNCTHPGAAPDSKPSIKPSAGTKRSGVEDNAELIDDNLSKKRMRPAPIVSKAPKQELSGNQERDSTGGSTTTRSDGDNVHLQPLVAMFDAVSQSSVLAEKDEKDDQSLVSIEMSAPDVADTENTEDFIPGLDSVARKDESPELVAVSAFGPTELMDGSQEQGSSLVRSSLEVVPSNSTDRSEELSPKAAITDVTSMNTSTATY</sequence>
<dbReference type="EMBL" id="JACEIK010000701">
    <property type="protein sequence ID" value="MCD7461141.1"/>
    <property type="molecule type" value="Genomic_DNA"/>
</dbReference>
<dbReference type="PANTHER" id="PTHR47184">
    <property type="entry name" value="PHOSPHATIDYLINOSITOL 3-AND 4-KINASE FAMILY PROTEIN-RELATED"/>
    <property type="match status" value="1"/>
</dbReference>
<feature type="region of interest" description="Disordered" evidence="1">
    <location>
        <begin position="25"/>
        <end position="96"/>
    </location>
</feature>
<feature type="region of interest" description="Disordered" evidence="1">
    <location>
        <begin position="167"/>
        <end position="221"/>
    </location>
</feature>
<evidence type="ECO:0000313" key="2">
    <source>
        <dbReference type="EMBL" id="MCD7461141.1"/>
    </source>
</evidence>